<organism evidence="17 18">
    <name type="scientific">Sphingomonas arantia</name>
    <dbReference type="NCBI Taxonomy" id="1460676"/>
    <lineage>
        <taxon>Bacteria</taxon>
        <taxon>Pseudomonadati</taxon>
        <taxon>Pseudomonadota</taxon>
        <taxon>Alphaproteobacteria</taxon>
        <taxon>Sphingomonadales</taxon>
        <taxon>Sphingomonadaceae</taxon>
        <taxon>Sphingomonas</taxon>
    </lineage>
</organism>
<evidence type="ECO:0000256" key="5">
    <source>
        <dbReference type="ARBA" id="ARBA00022692"/>
    </source>
</evidence>
<evidence type="ECO:0000256" key="3">
    <source>
        <dbReference type="ARBA" id="ARBA00022452"/>
    </source>
</evidence>
<feature type="compositionally biased region" description="Low complexity" evidence="13">
    <location>
        <begin position="28"/>
        <end position="42"/>
    </location>
</feature>
<keyword evidence="17" id="KW-0675">Receptor</keyword>
<comment type="caution">
    <text evidence="17">The sequence shown here is derived from an EMBL/GenBank/DDBJ whole genome shotgun (WGS) entry which is preliminary data.</text>
</comment>
<evidence type="ECO:0000256" key="11">
    <source>
        <dbReference type="PROSITE-ProRule" id="PRU01360"/>
    </source>
</evidence>
<feature type="chain" id="PRO_5047423210" evidence="14">
    <location>
        <begin position="24"/>
        <end position="781"/>
    </location>
</feature>
<keyword evidence="8 12" id="KW-0798">TonB box</keyword>
<name>A0ABW4U1X7_9SPHN</name>
<keyword evidence="5 11" id="KW-0812">Transmembrane</keyword>
<dbReference type="InterPro" id="IPR039426">
    <property type="entry name" value="TonB-dep_rcpt-like"/>
</dbReference>
<evidence type="ECO:0000256" key="8">
    <source>
        <dbReference type="ARBA" id="ARBA00023077"/>
    </source>
</evidence>
<evidence type="ECO:0000256" key="6">
    <source>
        <dbReference type="ARBA" id="ARBA00023004"/>
    </source>
</evidence>
<evidence type="ECO:0000256" key="7">
    <source>
        <dbReference type="ARBA" id="ARBA00023065"/>
    </source>
</evidence>
<feature type="region of interest" description="Disordered" evidence="13">
    <location>
        <begin position="28"/>
        <end position="50"/>
    </location>
</feature>
<dbReference type="SUPFAM" id="SSF56935">
    <property type="entry name" value="Porins"/>
    <property type="match status" value="1"/>
</dbReference>
<feature type="domain" description="TonB-dependent receptor plug" evidence="16">
    <location>
        <begin position="66"/>
        <end position="177"/>
    </location>
</feature>
<keyword evidence="3 11" id="KW-1134">Transmembrane beta strand</keyword>
<keyword evidence="2 11" id="KW-0813">Transport</keyword>
<evidence type="ECO:0000256" key="12">
    <source>
        <dbReference type="RuleBase" id="RU003357"/>
    </source>
</evidence>
<dbReference type="InterPro" id="IPR036942">
    <property type="entry name" value="Beta-barrel_TonB_sf"/>
</dbReference>
<dbReference type="InterPro" id="IPR012910">
    <property type="entry name" value="Plug_dom"/>
</dbReference>
<keyword evidence="4" id="KW-0410">Iron transport</keyword>
<accession>A0ABW4U1X7</accession>
<keyword evidence="6" id="KW-0408">Iron</keyword>
<dbReference type="RefSeq" id="WP_380929818.1">
    <property type="nucleotide sequence ID" value="NZ_JBHUGS010000002.1"/>
</dbReference>
<gene>
    <name evidence="17" type="ORF">ACFSGX_10955</name>
</gene>
<keyword evidence="18" id="KW-1185">Reference proteome</keyword>
<dbReference type="Gene3D" id="2.40.170.20">
    <property type="entry name" value="TonB-dependent receptor, beta-barrel domain"/>
    <property type="match status" value="1"/>
</dbReference>
<dbReference type="PANTHER" id="PTHR32552:SF81">
    <property type="entry name" value="TONB-DEPENDENT OUTER MEMBRANE RECEPTOR"/>
    <property type="match status" value="1"/>
</dbReference>
<evidence type="ECO:0000256" key="13">
    <source>
        <dbReference type="SAM" id="MobiDB-lite"/>
    </source>
</evidence>
<dbReference type="Pfam" id="PF00593">
    <property type="entry name" value="TonB_dep_Rec_b-barrel"/>
    <property type="match status" value="1"/>
</dbReference>
<evidence type="ECO:0000256" key="10">
    <source>
        <dbReference type="ARBA" id="ARBA00023237"/>
    </source>
</evidence>
<evidence type="ECO:0000259" key="16">
    <source>
        <dbReference type="Pfam" id="PF07715"/>
    </source>
</evidence>
<keyword evidence="7" id="KW-0406">Ion transport</keyword>
<dbReference type="Pfam" id="PF07715">
    <property type="entry name" value="Plug"/>
    <property type="match status" value="1"/>
</dbReference>
<protein>
    <submittedName>
        <fullName evidence="17">TonB-dependent receptor</fullName>
    </submittedName>
</protein>
<feature type="domain" description="TonB-dependent receptor-like beta-barrel" evidence="15">
    <location>
        <begin position="290"/>
        <end position="745"/>
    </location>
</feature>
<evidence type="ECO:0000313" key="18">
    <source>
        <dbReference type="Proteomes" id="UP001597400"/>
    </source>
</evidence>
<evidence type="ECO:0000256" key="9">
    <source>
        <dbReference type="ARBA" id="ARBA00023136"/>
    </source>
</evidence>
<dbReference type="InterPro" id="IPR000531">
    <property type="entry name" value="Beta-barrel_TonB"/>
</dbReference>
<sequence>MIALLRTQLLLGAAMSVATPALAQQAAETAPPADATTADSDPNTIGASRGESGEIVVTALKRAATVQTIPIAITALGDKGLANLGATTIADIIRQVPGLQLTESDSGRTRVSIRGVQAAGESTVGLYYGETPLTGPSGVSSDPGGNTPNLNLFDVERVEVLRGPQGTLYGSGSMGGTLRVLFKQPDATRYEGATELQISDTRNGSLGFFAKGAVNVPLIADKLAARAVLYRERSGGFVDYTTLPRRDVNRANFEGGRFMLGLTPNEDISIVGTALVQTQRIGGTSQWTSTLGPYQNDAQVFQPWYDKLQLYNGTGRFDLGFATVTAITSWYKWKVESTNDNVRSYANVISRNTWCPLYTRIQTGVNTTTCNAAQRTAYQAYAQSKQPIGAFQPRFVKNFTNELRVSSNGTGPFSYTVGMFLEDRNDRVDTIVFPGDAATGEQRQPTENLGGRYVTSAVKQTAFFGEGSYRILEPLTATIGLRHYDFKKTVGGEYLGYNFFNGQEPRAYEETTANAKGWVKKFNLDFRLSRNVLLYANAAQGFRPGGANNIPNLPSQYLVYAPDSLWNYEVGVKTSLFDRRATLNVTAYRTDWKDVQTSVSTLQTGGGNFSFIYNLAGVTVEGLEVEATANPFAGLSFNGSFNYNNARLDADQVDDTGFVVAAGLEGDKLTYVPRMTASAGAEYRWPLFGNFEGYARADYTYTGKMNTELRPTNAFYREVGKFSIVNARIGMETGDFGVFLFVNNVFDELGINRVSSATGVSDTYVSARPRTVGLNMRKSFR</sequence>
<comment type="subcellular location">
    <subcellularLocation>
        <location evidence="1 11">Cell outer membrane</location>
        <topology evidence="1 11">Multi-pass membrane protein</topology>
    </subcellularLocation>
</comment>
<evidence type="ECO:0000256" key="4">
    <source>
        <dbReference type="ARBA" id="ARBA00022496"/>
    </source>
</evidence>
<evidence type="ECO:0000256" key="14">
    <source>
        <dbReference type="SAM" id="SignalP"/>
    </source>
</evidence>
<feature type="signal peptide" evidence="14">
    <location>
        <begin position="1"/>
        <end position="23"/>
    </location>
</feature>
<evidence type="ECO:0000313" key="17">
    <source>
        <dbReference type="EMBL" id="MFD1951281.1"/>
    </source>
</evidence>
<evidence type="ECO:0000259" key="15">
    <source>
        <dbReference type="Pfam" id="PF00593"/>
    </source>
</evidence>
<dbReference type="PROSITE" id="PS52016">
    <property type="entry name" value="TONB_DEPENDENT_REC_3"/>
    <property type="match status" value="1"/>
</dbReference>
<comment type="similarity">
    <text evidence="11 12">Belongs to the TonB-dependent receptor family.</text>
</comment>
<keyword evidence="10 11" id="KW-0998">Cell outer membrane</keyword>
<dbReference type="Proteomes" id="UP001597400">
    <property type="component" value="Unassembled WGS sequence"/>
</dbReference>
<keyword evidence="9 11" id="KW-0472">Membrane</keyword>
<evidence type="ECO:0000256" key="2">
    <source>
        <dbReference type="ARBA" id="ARBA00022448"/>
    </source>
</evidence>
<proteinExistence type="inferred from homology"/>
<keyword evidence="14" id="KW-0732">Signal</keyword>
<dbReference type="EMBL" id="JBHUGS010000002">
    <property type="protein sequence ID" value="MFD1951281.1"/>
    <property type="molecule type" value="Genomic_DNA"/>
</dbReference>
<evidence type="ECO:0000256" key="1">
    <source>
        <dbReference type="ARBA" id="ARBA00004571"/>
    </source>
</evidence>
<reference evidence="18" key="1">
    <citation type="journal article" date="2019" name="Int. J. Syst. Evol. Microbiol.">
        <title>The Global Catalogue of Microorganisms (GCM) 10K type strain sequencing project: providing services to taxonomists for standard genome sequencing and annotation.</title>
        <authorList>
            <consortium name="The Broad Institute Genomics Platform"/>
            <consortium name="The Broad Institute Genome Sequencing Center for Infectious Disease"/>
            <person name="Wu L."/>
            <person name="Ma J."/>
        </authorList>
    </citation>
    <scope>NUCLEOTIDE SEQUENCE [LARGE SCALE GENOMIC DNA]</scope>
    <source>
        <strain evidence="18">CGMCC 1.12702</strain>
    </source>
</reference>
<dbReference type="PANTHER" id="PTHR32552">
    <property type="entry name" value="FERRICHROME IRON RECEPTOR-RELATED"/>
    <property type="match status" value="1"/>
</dbReference>